<feature type="transmembrane region" description="Helical" evidence="1">
    <location>
        <begin position="52"/>
        <end position="74"/>
    </location>
</feature>
<reference evidence="2 3" key="1">
    <citation type="journal article" date="2016" name="Nat. Commun.">
        <title>Thousands of microbial genomes shed light on interconnected biogeochemical processes in an aquifer system.</title>
        <authorList>
            <person name="Anantharaman K."/>
            <person name="Brown C.T."/>
            <person name="Hug L.A."/>
            <person name="Sharon I."/>
            <person name="Castelle C.J."/>
            <person name="Probst A.J."/>
            <person name="Thomas B.C."/>
            <person name="Singh A."/>
            <person name="Wilkins M.J."/>
            <person name="Karaoz U."/>
            <person name="Brodie E.L."/>
            <person name="Williams K.H."/>
            <person name="Hubbard S.S."/>
            <person name="Banfield J.F."/>
        </authorList>
    </citation>
    <scope>NUCLEOTIDE SEQUENCE [LARGE SCALE GENOMIC DNA]</scope>
</reference>
<accession>A0A1F5EJU1</accession>
<evidence type="ECO:0000313" key="3">
    <source>
        <dbReference type="Proteomes" id="UP000179003"/>
    </source>
</evidence>
<keyword evidence="1" id="KW-0812">Transmembrane</keyword>
<proteinExistence type="predicted"/>
<keyword evidence="1" id="KW-0472">Membrane</keyword>
<feature type="transmembrane region" description="Helical" evidence="1">
    <location>
        <begin position="12"/>
        <end position="32"/>
    </location>
</feature>
<keyword evidence="1" id="KW-1133">Transmembrane helix</keyword>
<dbReference type="AlphaFoldDB" id="A0A1F5EJU1"/>
<comment type="caution">
    <text evidence="2">The sequence shown here is derived from an EMBL/GenBank/DDBJ whole genome shotgun (WGS) entry which is preliminary data.</text>
</comment>
<protein>
    <submittedName>
        <fullName evidence="2">Uncharacterized protein</fullName>
    </submittedName>
</protein>
<evidence type="ECO:0000313" key="2">
    <source>
        <dbReference type="EMBL" id="OGD67699.1"/>
    </source>
</evidence>
<dbReference type="Proteomes" id="UP000179003">
    <property type="component" value="Unassembled WGS sequence"/>
</dbReference>
<sequence length="79" mass="9133">MQNQREREISVWFVVGIVITMMVISINLAEIIDAKLVEWALSPDHETRSLKLFLIPTSREDILMTLVYCIFALLGKIKK</sequence>
<name>A0A1F5EJU1_9BACT</name>
<dbReference type="EMBL" id="MFAE01000002">
    <property type="protein sequence ID" value="OGD67699.1"/>
    <property type="molecule type" value="Genomic_DNA"/>
</dbReference>
<organism evidence="2 3">
    <name type="scientific">Candidatus Campbellbacteria bacterium RIFOXYC2_FULL_35_25</name>
    <dbReference type="NCBI Taxonomy" id="1797582"/>
    <lineage>
        <taxon>Bacteria</taxon>
        <taxon>Candidatus Campbelliibacteriota</taxon>
    </lineage>
</organism>
<gene>
    <name evidence="2" type="ORF">A2442_03955</name>
</gene>
<evidence type="ECO:0000256" key="1">
    <source>
        <dbReference type="SAM" id="Phobius"/>
    </source>
</evidence>